<dbReference type="Gene3D" id="3.40.1280.10">
    <property type="match status" value="1"/>
</dbReference>
<gene>
    <name evidence="15" type="primary">trmD</name>
    <name evidence="19" type="ORF">Lgee_1444</name>
</gene>
<dbReference type="HAMAP" id="MF_00605">
    <property type="entry name" value="TrmD"/>
    <property type="match status" value="1"/>
</dbReference>
<accession>A0A0W0TSZ3</accession>
<comment type="subunit">
    <text evidence="4 15 16">Homodimer.</text>
</comment>
<keyword evidence="9 15" id="KW-0808">Transferase</keyword>
<comment type="caution">
    <text evidence="19">The sequence shown here is derived from an EMBL/GenBank/DDBJ whole genome shotgun (WGS) entry which is preliminary data.</text>
</comment>
<evidence type="ECO:0000256" key="5">
    <source>
        <dbReference type="ARBA" id="ARBA00012807"/>
    </source>
</evidence>
<evidence type="ECO:0000256" key="6">
    <source>
        <dbReference type="ARBA" id="ARBA00014679"/>
    </source>
</evidence>
<dbReference type="CDD" id="cd18080">
    <property type="entry name" value="TrmD-like"/>
    <property type="match status" value="1"/>
</dbReference>
<sequence>MLYLGAVSVLPEVFEGLHHGVTGRAIQRGLVQFNCWNPREWAPRPWRQVDDKPYGGGPGMVLSYEPLAAAIRHARAQMPAACRTIYLSPQGRVIRQQDLNTVAERKQPLLFIAGRYEGIDERIITRFVDEEWSLGDFVLSGGELAAMVFMDAIVRLLPGSLGHQGSAQQDSFMEGILDCPHYTRPECVEGMVVPPVLMGGNHRDIERWRRKMALGNTWLKRPDLLANMPAEGRDAQLLEEFIRERAPSSGDSAPGASFNEEQPNDKHY</sequence>
<comment type="function">
    <text evidence="1 15 16">Specifically methylates guanosine-37 in various tRNAs.</text>
</comment>
<dbReference type="OrthoDB" id="9807416at2"/>
<dbReference type="FunFam" id="1.10.1270.20:FF:000001">
    <property type="entry name" value="tRNA (guanine-N(1)-)-methyltransferase"/>
    <property type="match status" value="1"/>
</dbReference>
<evidence type="ECO:0000256" key="7">
    <source>
        <dbReference type="ARBA" id="ARBA00022490"/>
    </source>
</evidence>
<keyword evidence="7 15" id="KW-0963">Cytoplasm</keyword>
<evidence type="ECO:0000256" key="17">
    <source>
        <dbReference type="SAM" id="MobiDB-lite"/>
    </source>
</evidence>
<dbReference type="GO" id="GO:0005829">
    <property type="term" value="C:cytosol"/>
    <property type="evidence" value="ECO:0007669"/>
    <property type="project" value="TreeGrafter"/>
</dbReference>
<dbReference type="EC" id="2.1.1.228" evidence="5 15"/>
<name>A0A0W0TSZ3_9GAMM</name>
<evidence type="ECO:0000313" key="19">
    <source>
        <dbReference type="EMBL" id="KTC98867.1"/>
    </source>
</evidence>
<evidence type="ECO:0000256" key="3">
    <source>
        <dbReference type="ARBA" id="ARBA00007630"/>
    </source>
</evidence>
<evidence type="ECO:0000256" key="4">
    <source>
        <dbReference type="ARBA" id="ARBA00011738"/>
    </source>
</evidence>
<evidence type="ECO:0000256" key="2">
    <source>
        <dbReference type="ARBA" id="ARBA00004496"/>
    </source>
</evidence>
<dbReference type="Pfam" id="PF01746">
    <property type="entry name" value="tRNA_m1G_MT"/>
    <property type="match status" value="1"/>
</dbReference>
<comment type="subcellular location">
    <subcellularLocation>
        <location evidence="2 15 16">Cytoplasm</location>
    </subcellularLocation>
</comment>
<dbReference type="AlphaFoldDB" id="A0A0W0TSZ3"/>
<keyword evidence="10 15" id="KW-0949">S-adenosyl-L-methionine</keyword>
<organism evidence="19 20">
    <name type="scientific">Legionella geestiana</name>
    <dbReference type="NCBI Taxonomy" id="45065"/>
    <lineage>
        <taxon>Bacteria</taxon>
        <taxon>Pseudomonadati</taxon>
        <taxon>Pseudomonadota</taxon>
        <taxon>Gammaproteobacteria</taxon>
        <taxon>Legionellales</taxon>
        <taxon>Legionellaceae</taxon>
        <taxon>Legionella</taxon>
    </lineage>
</organism>
<dbReference type="SUPFAM" id="SSF75217">
    <property type="entry name" value="alpha/beta knot"/>
    <property type="match status" value="1"/>
</dbReference>
<evidence type="ECO:0000256" key="12">
    <source>
        <dbReference type="ARBA" id="ARBA00029736"/>
    </source>
</evidence>
<protein>
    <recommendedName>
        <fullName evidence="6 15">tRNA (guanine-N(1)-)-methyltransferase</fullName>
        <ecNumber evidence="5 15">2.1.1.228</ecNumber>
    </recommendedName>
    <alternativeName>
        <fullName evidence="12 15">M1G-methyltransferase</fullName>
    </alternativeName>
    <alternativeName>
        <fullName evidence="13 15">tRNA [GM37] methyltransferase</fullName>
    </alternativeName>
</protein>
<dbReference type="RefSeq" id="WP_081776838.1">
    <property type="nucleotide sequence ID" value="NZ_CAAAHN010000024.1"/>
</dbReference>
<keyword evidence="20" id="KW-1185">Reference proteome</keyword>
<dbReference type="STRING" id="45065.Lgee_1444"/>
<reference evidence="19 20" key="1">
    <citation type="submission" date="2015-11" db="EMBL/GenBank/DDBJ databases">
        <title>Genomic analysis of 38 Legionella species identifies large and diverse effector repertoires.</title>
        <authorList>
            <person name="Burstein D."/>
            <person name="Amaro F."/>
            <person name="Zusman T."/>
            <person name="Lifshitz Z."/>
            <person name="Cohen O."/>
            <person name="Gilbert J.A."/>
            <person name="Pupko T."/>
            <person name="Shuman H.A."/>
            <person name="Segal G."/>
        </authorList>
    </citation>
    <scope>NUCLEOTIDE SEQUENCE [LARGE SCALE GENOMIC DNA]</scope>
    <source>
        <strain evidence="19 20">ATCC 49504</strain>
    </source>
</reference>
<dbReference type="InterPro" id="IPR002649">
    <property type="entry name" value="tRNA_m1G_MeTrfase_TrmD"/>
</dbReference>
<dbReference type="InterPro" id="IPR016009">
    <property type="entry name" value="tRNA_MeTrfase_TRMD/TRM10"/>
</dbReference>
<keyword evidence="8 15" id="KW-0489">Methyltransferase</keyword>
<dbReference type="EMBL" id="LNYC01000055">
    <property type="protein sequence ID" value="KTC98867.1"/>
    <property type="molecule type" value="Genomic_DNA"/>
</dbReference>
<feature type="domain" description="tRNA methyltransferase TRMD/TRM10-type" evidence="18">
    <location>
        <begin position="5"/>
        <end position="226"/>
    </location>
</feature>
<proteinExistence type="inferred from homology"/>
<evidence type="ECO:0000256" key="15">
    <source>
        <dbReference type="HAMAP-Rule" id="MF_00605"/>
    </source>
</evidence>
<evidence type="ECO:0000256" key="11">
    <source>
        <dbReference type="ARBA" id="ARBA00022694"/>
    </source>
</evidence>
<dbReference type="InterPro" id="IPR029026">
    <property type="entry name" value="tRNA_m1G_MTases_N"/>
</dbReference>
<evidence type="ECO:0000256" key="1">
    <source>
        <dbReference type="ARBA" id="ARBA00002634"/>
    </source>
</evidence>
<evidence type="ECO:0000256" key="10">
    <source>
        <dbReference type="ARBA" id="ARBA00022691"/>
    </source>
</evidence>
<dbReference type="GO" id="GO:0052906">
    <property type="term" value="F:tRNA (guanine(37)-N1)-methyltransferase activity"/>
    <property type="evidence" value="ECO:0007669"/>
    <property type="project" value="UniProtKB-UniRule"/>
</dbReference>
<keyword evidence="11 15" id="KW-0819">tRNA processing</keyword>
<dbReference type="PATRIC" id="fig|45065.4.peg.1563"/>
<dbReference type="Proteomes" id="UP000054785">
    <property type="component" value="Unassembled WGS sequence"/>
</dbReference>
<evidence type="ECO:0000256" key="16">
    <source>
        <dbReference type="RuleBase" id="RU003464"/>
    </source>
</evidence>
<dbReference type="NCBIfam" id="NF000648">
    <property type="entry name" value="PRK00026.1"/>
    <property type="match status" value="1"/>
</dbReference>
<evidence type="ECO:0000256" key="13">
    <source>
        <dbReference type="ARBA" id="ARBA00033392"/>
    </source>
</evidence>
<dbReference type="NCBIfam" id="TIGR00088">
    <property type="entry name" value="trmD"/>
    <property type="match status" value="1"/>
</dbReference>
<evidence type="ECO:0000256" key="14">
    <source>
        <dbReference type="ARBA" id="ARBA00047783"/>
    </source>
</evidence>
<dbReference type="InterPro" id="IPR023148">
    <property type="entry name" value="tRNA_m1G_MeTrfase_C_sf"/>
</dbReference>
<feature type="binding site" evidence="15">
    <location>
        <position position="114"/>
    </location>
    <ligand>
        <name>S-adenosyl-L-methionine</name>
        <dbReference type="ChEBI" id="CHEBI:59789"/>
    </ligand>
</feature>
<dbReference type="GO" id="GO:0002939">
    <property type="term" value="P:tRNA N1-guanine methylation"/>
    <property type="evidence" value="ECO:0007669"/>
    <property type="project" value="TreeGrafter"/>
</dbReference>
<dbReference type="PANTHER" id="PTHR46417:SF1">
    <property type="entry name" value="TRNA (GUANINE-N(1)-)-METHYLTRANSFERASE"/>
    <property type="match status" value="1"/>
</dbReference>
<dbReference type="InterPro" id="IPR029028">
    <property type="entry name" value="Alpha/beta_knot_MTases"/>
</dbReference>
<evidence type="ECO:0000256" key="9">
    <source>
        <dbReference type="ARBA" id="ARBA00022679"/>
    </source>
</evidence>
<dbReference type="PIRSF" id="PIRSF000386">
    <property type="entry name" value="tRNA_mtase"/>
    <property type="match status" value="1"/>
</dbReference>
<comment type="catalytic activity">
    <reaction evidence="14 15 16">
        <text>guanosine(37) in tRNA + S-adenosyl-L-methionine = N(1)-methylguanosine(37) in tRNA + S-adenosyl-L-homocysteine + H(+)</text>
        <dbReference type="Rhea" id="RHEA:36899"/>
        <dbReference type="Rhea" id="RHEA-COMP:10145"/>
        <dbReference type="Rhea" id="RHEA-COMP:10147"/>
        <dbReference type="ChEBI" id="CHEBI:15378"/>
        <dbReference type="ChEBI" id="CHEBI:57856"/>
        <dbReference type="ChEBI" id="CHEBI:59789"/>
        <dbReference type="ChEBI" id="CHEBI:73542"/>
        <dbReference type="ChEBI" id="CHEBI:74269"/>
        <dbReference type="EC" id="2.1.1.228"/>
    </reaction>
</comment>
<evidence type="ECO:0000259" key="18">
    <source>
        <dbReference type="Pfam" id="PF01746"/>
    </source>
</evidence>
<evidence type="ECO:0000313" key="20">
    <source>
        <dbReference type="Proteomes" id="UP000054785"/>
    </source>
</evidence>
<evidence type="ECO:0000256" key="8">
    <source>
        <dbReference type="ARBA" id="ARBA00022603"/>
    </source>
</evidence>
<dbReference type="PANTHER" id="PTHR46417">
    <property type="entry name" value="TRNA (GUANINE-N(1)-)-METHYLTRANSFERASE"/>
    <property type="match status" value="1"/>
</dbReference>
<comment type="similarity">
    <text evidence="3 15 16">Belongs to the RNA methyltransferase TrmD family.</text>
</comment>
<dbReference type="Gene3D" id="1.10.1270.20">
    <property type="entry name" value="tRNA(m1g37)methyltransferase, domain 2"/>
    <property type="match status" value="1"/>
</dbReference>
<feature type="binding site" evidence="15">
    <location>
        <begin position="134"/>
        <end position="139"/>
    </location>
    <ligand>
        <name>S-adenosyl-L-methionine</name>
        <dbReference type="ChEBI" id="CHEBI:59789"/>
    </ligand>
</feature>
<feature type="region of interest" description="Disordered" evidence="17">
    <location>
        <begin position="241"/>
        <end position="268"/>
    </location>
</feature>
<feature type="compositionally biased region" description="Low complexity" evidence="17">
    <location>
        <begin position="247"/>
        <end position="257"/>
    </location>
</feature>